<dbReference type="InterPro" id="IPR044000">
    <property type="entry name" value="Phage_tube_2"/>
</dbReference>
<keyword evidence="2" id="KW-1185">Reference proteome</keyword>
<dbReference type="OrthoDB" id="6571799at2"/>
<dbReference type="AlphaFoldDB" id="A0A0A8E3X5"/>
<reference evidence="1 2" key="1">
    <citation type="submission" date="2014-12" db="EMBL/GenBank/DDBJ databases">
        <title>Complete genome sequence of Francisella guanzhouensis strain 08HL01032 isolated from air-conditioning system in China.</title>
        <authorList>
            <person name="Svensson D."/>
            <person name="Ohrman C."/>
            <person name="Backman S."/>
            <person name="Karlsson E."/>
            <person name="Nilsson E."/>
            <person name="Bystrom M."/>
            <person name="Larkeryd A."/>
            <person name="Stenberg P."/>
            <person name="Scholtz H.C."/>
            <person name="Forsman M."/>
            <person name="Sjodin A."/>
        </authorList>
    </citation>
    <scope>NUCLEOTIDE SEQUENCE [LARGE SCALE GENOMIC DNA]</scope>
    <source>
        <strain evidence="1 2">08HL01032</strain>
    </source>
</reference>
<organism evidence="1 2">
    <name type="scientific">Allofrancisella guangzhouensis</name>
    <dbReference type="NCBI Taxonomy" id="594679"/>
    <lineage>
        <taxon>Bacteria</taxon>
        <taxon>Pseudomonadati</taxon>
        <taxon>Pseudomonadota</taxon>
        <taxon>Gammaproteobacteria</taxon>
        <taxon>Thiotrichales</taxon>
        <taxon>Francisellaceae</taxon>
        <taxon>Allofrancisella</taxon>
    </lineage>
</organism>
<dbReference type="Pfam" id="PF18906">
    <property type="entry name" value="Phage_tube_2"/>
    <property type="match status" value="1"/>
</dbReference>
<dbReference type="EMBL" id="CP010427">
    <property type="protein sequence ID" value="AJC48693.1"/>
    <property type="molecule type" value="Genomic_DNA"/>
</dbReference>
<sequence>MSSNKNGLIGYVKETVEGVTPTNPEIKILQVIPEGTTINNEPITIESELRTSGRRANGSEQVGLNVSSNIESELKFGSHKEFIGAVLCNDWVEQNRSAITTISGIDIIVTDNTGFAVDDVVGCKGSKAVITAVDVDGVTITVDTALANAEVDLDLVKVGVQADASDVNTLADGIDSTLLDYTSLGLANGVHIKLSGFATEANNNYVRVRNIATNKLTLDNLPTGWNAGETGTIQILWGDYVIDGDIRKSYTLHQKIDTNPISYEYSSGHSLNTMNLALDTASKINTTFTTIGKTAEEFVTSKKSGQTEVALYNSNIMNTSSNIGRLFINGLELGGTNYVSSMNIEVNNNIEGKGAIGYYYNVQTSFGDMAITGNITMLLNDISIVNAIRNGTIFGVLSVFARNGQAQIFDVPAIKLNSETIGNDGNDVTISSDYSALPHEYMQHMAVFQEIEAY</sequence>
<dbReference type="KEGG" id="fgu:SD28_03065"/>
<proteinExistence type="predicted"/>
<accession>A0A0A8E3X5</accession>
<protein>
    <recommendedName>
        <fullName evidence="3">Tail protein</fullName>
    </recommendedName>
</protein>
<gene>
    <name evidence="1" type="ORF">SD28_03065</name>
</gene>
<evidence type="ECO:0000313" key="1">
    <source>
        <dbReference type="EMBL" id="AJC48693.1"/>
    </source>
</evidence>
<dbReference type="RefSeq" id="WP_039123984.1">
    <property type="nucleotide sequence ID" value="NZ_CP010427.1"/>
</dbReference>
<evidence type="ECO:0008006" key="3">
    <source>
        <dbReference type="Google" id="ProtNLM"/>
    </source>
</evidence>
<dbReference type="Proteomes" id="UP000031104">
    <property type="component" value="Chromosome"/>
</dbReference>
<dbReference type="HOGENOM" id="CLU_042780_0_0_6"/>
<evidence type="ECO:0000313" key="2">
    <source>
        <dbReference type="Proteomes" id="UP000031104"/>
    </source>
</evidence>
<name>A0A0A8E3X5_9GAMM</name>